<dbReference type="OrthoDB" id="9768004at2"/>
<dbReference type="PANTHER" id="PTHR22576:SF37">
    <property type="entry name" value="MUCOSA-ASSOCIATED LYMPHOID TISSUE LYMPHOMA TRANSLOCATION PROTEIN 1"/>
    <property type="match status" value="1"/>
</dbReference>
<gene>
    <name evidence="4" type="ORF">VITFI_CDS0968</name>
</gene>
<feature type="compositionally biased region" description="Pro residues" evidence="1">
    <location>
        <begin position="294"/>
        <end position="307"/>
    </location>
</feature>
<feature type="signal peptide" evidence="2">
    <location>
        <begin position="1"/>
        <end position="28"/>
    </location>
</feature>
<dbReference type="GO" id="GO:0006508">
    <property type="term" value="P:proteolysis"/>
    <property type="evidence" value="ECO:0007669"/>
    <property type="project" value="InterPro"/>
</dbReference>
<dbReference type="PROSITE" id="PS50208">
    <property type="entry name" value="CASPASE_P20"/>
    <property type="match status" value="1"/>
</dbReference>
<sequence>MKLQSLLPVGKTITVLALLAGLSPLAQAARLALVVGNDNYQNVTKLRNARNDAQSLARELEAAGFSVTRLLDGTRQSMNTTLDGFLQRVNKGDEVVFFFSGHGSQPSQGGPMLLPVDIQPTSERTVQRDGLALNQIMDDLNQRARFALIMIDACRDDPFRQTSFGRSIAPGSSLGRVEPPSGTMVIMAASKGQQALDRLSDRDPVPNGLFTRELIRHMRTPGLSASEMMRRVKTGVEQAAAGVNHVQRPALVDESSSDFFFYPQGAGAAMSPPPAPVPAPVPARVAPPAPTPAPVAVPSYGTPPPAAPSLTRSDAQREFDAWDAASRNPTRASLSNFLAQFPNGRYAAQARTQLSSLGGAAAAPAPTAPAKIDPQAEYDYWERITARGTREAYEEYLRTYPQGRYADIARARAR</sequence>
<dbReference type="Gene3D" id="3.40.50.1460">
    <property type="match status" value="1"/>
</dbReference>
<dbReference type="SUPFAM" id="SSF52129">
    <property type="entry name" value="Caspase-like"/>
    <property type="match status" value="1"/>
</dbReference>
<dbReference type="InterPro" id="IPR011600">
    <property type="entry name" value="Pept_C14_caspase"/>
</dbReference>
<evidence type="ECO:0000256" key="1">
    <source>
        <dbReference type="SAM" id="MobiDB-lite"/>
    </source>
</evidence>
<organism evidence="4 5">
    <name type="scientific">Vitreoscilla filiformis</name>
    <dbReference type="NCBI Taxonomy" id="63"/>
    <lineage>
        <taxon>Bacteria</taxon>
        <taxon>Pseudomonadati</taxon>
        <taxon>Pseudomonadota</taxon>
        <taxon>Betaproteobacteria</taxon>
        <taxon>Neisseriales</taxon>
        <taxon>Neisseriaceae</taxon>
        <taxon>Vitreoscilla</taxon>
    </lineage>
</organism>
<dbReference type="KEGG" id="vff:VITFI_CDS0968"/>
<accession>A0A221KCK3</accession>
<evidence type="ECO:0000313" key="5">
    <source>
        <dbReference type="Proteomes" id="UP000199729"/>
    </source>
</evidence>
<feature type="domain" description="Caspase family p20" evidence="3">
    <location>
        <begin position="28"/>
        <end position="158"/>
    </location>
</feature>
<evidence type="ECO:0000256" key="2">
    <source>
        <dbReference type="SAM" id="SignalP"/>
    </source>
</evidence>
<keyword evidence="2" id="KW-0732">Signal</keyword>
<dbReference type="AlphaFoldDB" id="A0A221KCK3"/>
<protein>
    <recommendedName>
        <fullName evidence="3">Caspase family p20 domain-containing protein</fullName>
    </recommendedName>
</protein>
<feature type="region of interest" description="Disordered" evidence="1">
    <location>
        <begin position="294"/>
        <end position="314"/>
    </location>
</feature>
<dbReference type="EMBL" id="CP022423">
    <property type="protein sequence ID" value="ASM76746.1"/>
    <property type="molecule type" value="Genomic_DNA"/>
</dbReference>
<dbReference type="RefSeq" id="WP_089416029.1">
    <property type="nucleotide sequence ID" value="NZ_CP022423.1"/>
</dbReference>
<dbReference type="PANTHER" id="PTHR22576">
    <property type="entry name" value="MUCOSA ASSOCIATED LYMPHOID TISSUE LYMPHOMA TRANSLOCATION PROTEIN 1/PARACASPASE"/>
    <property type="match status" value="1"/>
</dbReference>
<dbReference type="InterPro" id="IPR001309">
    <property type="entry name" value="Pept_C14_p20"/>
</dbReference>
<evidence type="ECO:0000259" key="3">
    <source>
        <dbReference type="PROSITE" id="PS50208"/>
    </source>
</evidence>
<dbReference type="InterPro" id="IPR052039">
    <property type="entry name" value="Caspase-related_regulators"/>
</dbReference>
<evidence type="ECO:0000313" key="4">
    <source>
        <dbReference type="EMBL" id="ASM76746.1"/>
    </source>
</evidence>
<keyword evidence="5" id="KW-1185">Reference proteome</keyword>
<dbReference type="Proteomes" id="UP000199729">
    <property type="component" value="Chromosome"/>
</dbReference>
<dbReference type="Pfam" id="PF00656">
    <property type="entry name" value="Peptidase_C14"/>
    <property type="match status" value="1"/>
</dbReference>
<feature type="chain" id="PRO_5013007891" description="Caspase family p20 domain-containing protein" evidence="2">
    <location>
        <begin position="29"/>
        <end position="414"/>
    </location>
</feature>
<dbReference type="InterPro" id="IPR029030">
    <property type="entry name" value="Caspase-like_dom_sf"/>
</dbReference>
<dbReference type="GO" id="GO:0004197">
    <property type="term" value="F:cysteine-type endopeptidase activity"/>
    <property type="evidence" value="ECO:0007669"/>
    <property type="project" value="InterPro"/>
</dbReference>
<reference evidence="4 5" key="1">
    <citation type="submission" date="2017-07" db="EMBL/GenBank/DDBJ databases">
        <title>Complete Genome Sequence of the cosmetic ferment Vitreoscilla filiformis (ATCC15551).</title>
        <authorList>
            <person name="Contreras S."/>
            <person name="Sagory-Zalkind P."/>
            <person name="Blanquart H."/>
            <person name="Iltis A."/>
            <person name="Morand S.C."/>
        </authorList>
    </citation>
    <scope>NUCLEOTIDE SEQUENCE [LARGE SCALE GENOMIC DNA]</scope>
    <source>
        <strain evidence="4 5">ATCC 15551</strain>
    </source>
</reference>
<name>A0A221KCK3_VITFI</name>
<proteinExistence type="predicted"/>